<name>D2AXM8_STRRD</name>
<keyword evidence="7" id="KW-1185">Reference proteome</keyword>
<dbReference type="GO" id="GO:0003700">
    <property type="term" value="F:DNA-binding transcription factor activity"/>
    <property type="evidence" value="ECO:0007669"/>
    <property type="project" value="InterPro"/>
</dbReference>
<dbReference type="PANTHER" id="PTHR44846">
    <property type="entry name" value="MANNOSYL-D-GLYCERATE TRANSPORT/METABOLISM SYSTEM REPRESSOR MNGR-RELATED"/>
    <property type="match status" value="1"/>
</dbReference>
<dbReference type="SUPFAM" id="SSF64288">
    <property type="entry name" value="Chorismate lyase-like"/>
    <property type="match status" value="1"/>
</dbReference>
<evidence type="ECO:0000256" key="4">
    <source>
        <dbReference type="SAM" id="MobiDB-lite"/>
    </source>
</evidence>
<dbReference type="GO" id="GO:0045892">
    <property type="term" value="P:negative regulation of DNA-templated transcription"/>
    <property type="evidence" value="ECO:0007669"/>
    <property type="project" value="TreeGrafter"/>
</dbReference>
<dbReference type="CDD" id="cd07377">
    <property type="entry name" value="WHTH_GntR"/>
    <property type="match status" value="1"/>
</dbReference>
<evidence type="ECO:0000256" key="3">
    <source>
        <dbReference type="ARBA" id="ARBA00023163"/>
    </source>
</evidence>
<feature type="region of interest" description="Disordered" evidence="4">
    <location>
        <begin position="70"/>
        <end position="90"/>
    </location>
</feature>
<dbReference type="InterPro" id="IPR000524">
    <property type="entry name" value="Tscrpt_reg_HTH_GntR"/>
</dbReference>
<dbReference type="KEGG" id="sro:Sros_0154"/>
<dbReference type="InterPro" id="IPR050679">
    <property type="entry name" value="Bact_HTH_transcr_reg"/>
</dbReference>
<dbReference type="STRING" id="479432.Sros_0154"/>
<evidence type="ECO:0000256" key="1">
    <source>
        <dbReference type="ARBA" id="ARBA00023015"/>
    </source>
</evidence>
<keyword evidence="1" id="KW-0805">Transcription regulation</keyword>
<gene>
    <name evidence="6" type="ordered locus">Sros_0154</name>
</gene>
<sequence>MSVSDEEYAPPKYAQIVTAIRRKIADGTYPPGSQLPSETQLVREFAVSRPTVVRALQVLQLRGIIDREHGKGSYVKTPPPGSDDAPSRPGRAVLDRVEAAEGGAVIEVGSHPAPANVAAMLSLPERTPVMMRRVLLSEADEPCELITFWCPIELAEGTDLGRQVPLTVSVRQHLQGARGLRLDHVVERLAARHPLPHEAKVLGLGKSAAVLGVLARVYDASGRPVLVIDIALPGALHELEDAYTL</sequence>
<dbReference type="InterPro" id="IPR036390">
    <property type="entry name" value="WH_DNA-bd_sf"/>
</dbReference>
<dbReference type="Proteomes" id="UP000002029">
    <property type="component" value="Chromosome"/>
</dbReference>
<dbReference type="HOGENOM" id="CLU_063236_8_0_11"/>
<dbReference type="GO" id="GO:0003677">
    <property type="term" value="F:DNA binding"/>
    <property type="evidence" value="ECO:0007669"/>
    <property type="project" value="UniProtKB-KW"/>
</dbReference>
<evidence type="ECO:0000256" key="2">
    <source>
        <dbReference type="ARBA" id="ARBA00023125"/>
    </source>
</evidence>
<dbReference type="SMART" id="SM00866">
    <property type="entry name" value="UTRA"/>
    <property type="match status" value="1"/>
</dbReference>
<keyword evidence="2" id="KW-0238">DNA-binding</keyword>
<organism evidence="6 7">
    <name type="scientific">Streptosporangium roseum (strain ATCC 12428 / DSM 43021 / JCM 3005 / KCTC 9067 / NCIMB 10171 / NRRL 2505 / NI 9100)</name>
    <dbReference type="NCBI Taxonomy" id="479432"/>
    <lineage>
        <taxon>Bacteria</taxon>
        <taxon>Bacillati</taxon>
        <taxon>Actinomycetota</taxon>
        <taxon>Actinomycetes</taxon>
        <taxon>Streptosporangiales</taxon>
        <taxon>Streptosporangiaceae</taxon>
        <taxon>Streptosporangium</taxon>
    </lineage>
</organism>
<dbReference type="Pfam" id="PF00392">
    <property type="entry name" value="GntR"/>
    <property type="match status" value="1"/>
</dbReference>
<dbReference type="SUPFAM" id="SSF46785">
    <property type="entry name" value="Winged helix' DNA-binding domain"/>
    <property type="match status" value="1"/>
</dbReference>
<dbReference type="Pfam" id="PF07702">
    <property type="entry name" value="UTRA"/>
    <property type="match status" value="1"/>
</dbReference>
<dbReference type="eggNOG" id="COG2188">
    <property type="taxonomic scope" value="Bacteria"/>
</dbReference>
<dbReference type="AlphaFoldDB" id="D2AXM8"/>
<dbReference type="InterPro" id="IPR011663">
    <property type="entry name" value="UTRA"/>
</dbReference>
<protein>
    <submittedName>
        <fullName evidence="6">Transcriptional regulator, GntR family</fullName>
    </submittedName>
</protein>
<proteinExistence type="predicted"/>
<evidence type="ECO:0000313" key="7">
    <source>
        <dbReference type="Proteomes" id="UP000002029"/>
    </source>
</evidence>
<accession>D2AXM8</accession>
<dbReference type="Gene3D" id="1.10.10.10">
    <property type="entry name" value="Winged helix-like DNA-binding domain superfamily/Winged helix DNA-binding domain"/>
    <property type="match status" value="1"/>
</dbReference>
<dbReference type="PRINTS" id="PR00035">
    <property type="entry name" value="HTHGNTR"/>
</dbReference>
<dbReference type="PROSITE" id="PS50949">
    <property type="entry name" value="HTH_GNTR"/>
    <property type="match status" value="1"/>
</dbReference>
<dbReference type="EMBL" id="CP001814">
    <property type="protein sequence ID" value="ACZ83208.1"/>
    <property type="molecule type" value="Genomic_DNA"/>
</dbReference>
<dbReference type="InterPro" id="IPR036388">
    <property type="entry name" value="WH-like_DNA-bd_sf"/>
</dbReference>
<keyword evidence="3" id="KW-0804">Transcription</keyword>
<dbReference type="SMART" id="SM00345">
    <property type="entry name" value="HTH_GNTR"/>
    <property type="match status" value="1"/>
</dbReference>
<dbReference type="InterPro" id="IPR028978">
    <property type="entry name" value="Chorismate_lyase_/UTRA_dom_sf"/>
</dbReference>
<evidence type="ECO:0000259" key="5">
    <source>
        <dbReference type="PROSITE" id="PS50949"/>
    </source>
</evidence>
<feature type="domain" description="HTH gntR-type" evidence="5">
    <location>
        <begin position="10"/>
        <end position="78"/>
    </location>
</feature>
<evidence type="ECO:0000313" key="6">
    <source>
        <dbReference type="EMBL" id="ACZ83208.1"/>
    </source>
</evidence>
<dbReference type="PANTHER" id="PTHR44846:SF17">
    <property type="entry name" value="GNTR-FAMILY TRANSCRIPTIONAL REGULATOR"/>
    <property type="match status" value="1"/>
</dbReference>
<dbReference type="RefSeq" id="WP_012886954.1">
    <property type="nucleotide sequence ID" value="NC_013595.1"/>
</dbReference>
<dbReference type="OrthoDB" id="3517122at2"/>
<reference evidence="6 7" key="1">
    <citation type="journal article" date="2010" name="Stand. Genomic Sci.">
        <title>Complete genome sequence of Streptosporangium roseum type strain (NI 9100).</title>
        <authorList>
            <person name="Nolan M."/>
            <person name="Sikorski J."/>
            <person name="Jando M."/>
            <person name="Lucas S."/>
            <person name="Lapidus A."/>
            <person name="Glavina Del Rio T."/>
            <person name="Chen F."/>
            <person name="Tice H."/>
            <person name="Pitluck S."/>
            <person name="Cheng J.F."/>
            <person name="Chertkov O."/>
            <person name="Sims D."/>
            <person name="Meincke L."/>
            <person name="Brettin T."/>
            <person name="Han C."/>
            <person name="Detter J.C."/>
            <person name="Bruce D."/>
            <person name="Goodwin L."/>
            <person name="Land M."/>
            <person name="Hauser L."/>
            <person name="Chang Y.J."/>
            <person name="Jeffries C.D."/>
            <person name="Ivanova N."/>
            <person name="Mavromatis K."/>
            <person name="Mikhailova N."/>
            <person name="Chen A."/>
            <person name="Palaniappan K."/>
            <person name="Chain P."/>
            <person name="Rohde M."/>
            <person name="Goker M."/>
            <person name="Bristow J."/>
            <person name="Eisen J.A."/>
            <person name="Markowitz V."/>
            <person name="Hugenholtz P."/>
            <person name="Kyrpides N.C."/>
            <person name="Klenk H.P."/>
        </authorList>
    </citation>
    <scope>NUCLEOTIDE SEQUENCE [LARGE SCALE GENOMIC DNA]</scope>
    <source>
        <strain evidence="7">ATCC 12428 / DSM 43021 / JCM 3005 / NI 9100</strain>
    </source>
</reference>
<dbReference type="Gene3D" id="3.40.1410.10">
    <property type="entry name" value="Chorismate lyase-like"/>
    <property type="match status" value="1"/>
</dbReference>